<gene>
    <name evidence="1" type="ORF">AB4Y32_20985</name>
</gene>
<dbReference type="Proteomes" id="UP001558850">
    <property type="component" value="Unassembled WGS sequence"/>
</dbReference>
<reference evidence="1" key="1">
    <citation type="submission" date="2024-07" db="EMBL/GenBank/DDBJ databases">
        <title>A survey of Mimosa microsymbionts across Brazilian biomes reveals a high diversity of Paraburkholderia nodulating endemic species, but also that Cupriavidus is common as a symbiont of widespread species.</title>
        <authorList>
            <person name="Rouws L."/>
            <person name="Barauna A."/>
            <person name="Beukes C."/>
            <person name="Rouws J.R.C."/>
            <person name="De Faria S.M."/>
            <person name="Gross E."/>
            <person name="Bueno Dos Reis Junior F."/>
            <person name="Simon M.F."/>
            <person name="Maluk M."/>
            <person name="Odee D.W."/>
            <person name="Kenicer G."/>
            <person name="Young J.P.W."/>
            <person name="Reis V.M."/>
            <person name="Zilli J."/>
            <person name="James E.K."/>
        </authorList>
    </citation>
    <scope>NUCLEOTIDE SEQUENCE</scope>
    <source>
        <strain evidence="1">EG181B</strain>
    </source>
</reference>
<name>A0ACC6U3R4_9BURK</name>
<organism evidence="1 2">
    <name type="scientific">Paraburkholderia phymatum</name>
    <dbReference type="NCBI Taxonomy" id="148447"/>
    <lineage>
        <taxon>Bacteria</taxon>
        <taxon>Pseudomonadati</taxon>
        <taxon>Pseudomonadota</taxon>
        <taxon>Betaproteobacteria</taxon>
        <taxon>Burkholderiales</taxon>
        <taxon>Burkholderiaceae</taxon>
        <taxon>Paraburkholderia</taxon>
    </lineage>
</organism>
<dbReference type="EMBL" id="JBFRCH010000012">
    <property type="protein sequence ID" value="MEX3934239.1"/>
    <property type="molecule type" value="Genomic_DNA"/>
</dbReference>
<sequence length="118" mass="12450">MNDECRLMRRRVLHALAASGVASAAGGRASLALAADAITFPFENGLRELTSAFRSITSLRHVFSPISHVGTSDLLRMCAATEGRGLVAASPTCCFQCTLMGADARFPSGVNQNKSVVH</sequence>
<comment type="caution">
    <text evidence="1">The sequence shown here is derived from an EMBL/GenBank/DDBJ whole genome shotgun (WGS) entry which is preliminary data.</text>
</comment>
<proteinExistence type="predicted"/>
<keyword evidence="2" id="KW-1185">Reference proteome</keyword>
<accession>A0ACC6U3R4</accession>
<evidence type="ECO:0000313" key="2">
    <source>
        <dbReference type="Proteomes" id="UP001558850"/>
    </source>
</evidence>
<evidence type="ECO:0000313" key="1">
    <source>
        <dbReference type="EMBL" id="MEX3934239.1"/>
    </source>
</evidence>
<protein>
    <submittedName>
        <fullName evidence="1">Uncharacterized protein</fullName>
    </submittedName>
</protein>